<name>A0A0V0H0Q3_SOLCH</name>
<feature type="region of interest" description="Disordered" evidence="1">
    <location>
        <begin position="50"/>
        <end position="72"/>
    </location>
</feature>
<organism evidence="2">
    <name type="scientific">Solanum chacoense</name>
    <name type="common">Chaco potato</name>
    <dbReference type="NCBI Taxonomy" id="4108"/>
    <lineage>
        <taxon>Eukaryota</taxon>
        <taxon>Viridiplantae</taxon>
        <taxon>Streptophyta</taxon>
        <taxon>Embryophyta</taxon>
        <taxon>Tracheophyta</taxon>
        <taxon>Spermatophyta</taxon>
        <taxon>Magnoliopsida</taxon>
        <taxon>eudicotyledons</taxon>
        <taxon>Gunneridae</taxon>
        <taxon>Pentapetalae</taxon>
        <taxon>asterids</taxon>
        <taxon>lamiids</taxon>
        <taxon>Solanales</taxon>
        <taxon>Solanaceae</taxon>
        <taxon>Solanoideae</taxon>
        <taxon>Solaneae</taxon>
        <taxon>Solanum</taxon>
    </lineage>
</organism>
<accession>A0A0V0H0Q3</accession>
<evidence type="ECO:0000313" key="2">
    <source>
        <dbReference type="EMBL" id="JAP13296.1"/>
    </source>
</evidence>
<protein>
    <submittedName>
        <fullName evidence="2">Putative ovule protein</fullName>
    </submittedName>
</protein>
<reference evidence="2" key="1">
    <citation type="submission" date="2015-12" db="EMBL/GenBank/DDBJ databases">
        <title>Gene expression during late stages of embryo sac development: a critical building block for successful pollen-pistil interactions.</title>
        <authorList>
            <person name="Liu Y."/>
            <person name="Joly V."/>
            <person name="Sabar M."/>
            <person name="Matton D.P."/>
        </authorList>
    </citation>
    <scope>NUCLEOTIDE SEQUENCE</scope>
</reference>
<evidence type="ECO:0000256" key="1">
    <source>
        <dbReference type="SAM" id="MobiDB-lite"/>
    </source>
</evidence>
<dbReference type="AlphaFoldDB" id="A0A0V0H0Q3"/>
<sequence length="72" mass="7939">MKKLVNNILRVAKGKLFRSCSIKELPLSPPILGVKAEVDGVEVMGSAEQTEEMLSKQSSRRPKNTELLRMAG</sequence>
<proteinExistence type="predicted"/>
<dbReference type="EMBL" id="GEDG01028272">
    <property type="protein sequence ID" value="JAP13296.1"/>
    <property type="molecule type" value="Transcribed_RNA"/>
</dbReference>